<evidence type="ECO:0000313" key="2">
    <source>
        <dbReference type="EMBL" id="EFM09808.1"/>
    </source>
</evidence>
<feature type="transmembrane region" description="Helical" evidence="1">
    <location>
        <begin position="12"/>
        <end position="31"/>
    </location>
</feature>
<accession>E0ICC2</accession>
<organism evidence="2 3">
    <name type="scientific">Paenibacillus curdlanolyticus YK9</name>
    <dbReference type="NCBI Taxonomy" id="717606"/>
    <lineage>
        <taxon>Bacteria</taxon>
        <taxon>Bacillati</taxon>
        <taxon>Bacillota</taxon>
        <taxon>Bacilli</taxon>
        <taxon>Bacillales</taxon>
        <taxon>Paenibacillaceae</taxon>
        <taxon>Paenibacillus</taxon>
    </lineage>
</organism>
<dbReference type="STRING" id="717606.PaecuDRAFT_3311"/>
<dbReference type="RefSeq" id="WP_006039299.1">
    <property type="nucleotide sequence ID" value="NZ_AEDD01000009.1"/>
</dbReference>
<sequence>MSKKLSRTEMLMTLGFLFMLVCAVGSFFVGYRVGSDRTTANFEAQKQLESKPTTTGTFQQQDLVSFYHTIFMPYREFQNEWLTAMDRANTKQTSDFPTEFKRLSTLAQQKFNEISSVSTQHATLLEQSQQQLLKSLASFQSVSKRLSGNNDDASVAQLMTALKKDSDYKAAVAKSLQGHQSYYEAMLKWSATIDADIPSAIKMPNSLSISEWKKMPLIVKNKLSADLVASAGKVVGYYPQDLTSRIDEFINSGQANKLNMRLIGPIAELLADTKAVRGGDFQNSMGRLYANQLLPQLPFFLPEDK</sequence>
<dbReference type="eggNOG" id="ENOG502ZC9J">
    <property type="taxonomic scope" value="Bacteria"/>
</dbReference>
<gene>
    <name evidence="2" type="ORF">PaecuDRAFT_3311</name>
</gene>
<proteinExistence type="predicted"/>
<dbReference type="OrthoDB" id="2649144at2"/>
<dbReference type="AlphaFoldDB" id="E0ICC2"/>
<protein>
    <submittedName>
        <fullName evidence="2">Uncharacterized protein</fullName>
    </submittedName>
</protein>
<dbReference type="EMBL" id="AEDD01000009">
    <property type="protein sequence ID" value="EFM09808.1"/>
    <property type="molecule type" value="Genomic_DNA"/>
</dbReference>
<evidence type="ECO:0000313" key="3">
    <source>
        <dbReference type="Proteomes" id="UP000005387"/>
    </source>
</evidence>
<keyword evidence="3" id="KW-1185">Reference proteome</keyword>
<reference evidence="2 3" key="1">
    <citation type="submission" date="2010-07" db="EMBL/GenBank/DDBJ databases">
        <title>The draft genome of Paenibacillus curdlanolyticus YK9.</title>
        <authorList>
            <consortium name="US DOE Joint Genome Institute (JGI-PGF)"/>
            <person name="Lucas S."/>
            <person name="Copeland A."/>
            <person name="Lapidus A."/>
            <person name="Cheng J.-F."/>
            <person name="Bruce D."/>
            <person name="Goodwin L."/>
            <person name="Pitluck S."/>
            <person name="Land M.L."/>
            <person name="Hauser L."/>
            <person name="Chang Y.-J."/>
            <person name="Jeffries C."/>
            <person name="Anderson I.J."/>
            <person name="Johnson E."/>
            <person name="Loganathan U."/>
            <person name="Mulhopadhyay B."/>
            <person name="Kyrpides N."/>
            <person name="Woyke T.J."/>
        </authorList>
    </citation>
    <scope>NUCLEOTIDE SEQUENCE [LARGE SCALE GENOMIC DNA]</scope>
    <source>
        <strain evidence="2 3">YK9</strain>
    </source>
</reference>
<keyword evidence="1" id="KW-0812">Transmembrane</keyword>
<keyword evidence="1" id="KW-0472">Membrane</keyword>
<dbReference type="Proteomes" id="UP000005387">
    <property type="component" value="Unassembled WGS sequence"/>
</dbReference>
<name>E0ICC2_9BACL</name>
<keyword evidence="1" id="KW-1133">Transmembrane helix</keyword>
<evidence type="ECO:0000256" key="1">
    <source>
        <dbReference type="SAM" id="Phobius"/>
    </source>
</evidence>